<protein>
    <submittedName>
        <fullName evidence="1">Uncharacterized protein</fullName>
    </submittedName>
</protein>
<accession>A0A0A9E1J4</accession>
<evidence type="ECO:0000313" key="1">
    <source>
        <dbReference type="EMBL" id="JAD93906.1"/>
    </source>
</evidence>
<proteinExistence type="predicted"/>
<name>A0A0A9E1J4_ARUDO</name>
<dbReference type="EMBL" id="GBRH01203989">
    <property type="protein sequence ID" value="JAD93906.1"/>
    <property type="molecule type" value="Transcribed_RNA"/>
</dbReference>
<dbReference type="AlphaFoldDB" id="A0A0A9E1J4"/>
<sequence length="97" mass="10467">MAGLLSGCCAEQSMASWRSCTISSSTFWYLRSSWSNTSAVHSSRTTDCTHRGRSRPSSLTTACVGALPVSSSSISTPKLYTSAFWETRRMSVTSGAR</sequence>
<reference evidence="1" key="1">
    <citation type="submission" date="2014-09" db="EMBL/GenBank/DDBJ databases">
        <authorList>
            <person name="Magalhaes I.L.F."/>
            <person name="Oliveira U."/>
            <person name="Santos F.R."/>
            <person name="Vidigal T.H.D.A."/>
            <person name="Brescovit A.D."/>
            <person name="Santos A.J."/>
        </authorList>
    </citation>
    <scope>NUCLEOTIDE SEQUENCE</scope>
    <source>
        <tissue evidence="1">Shoot tissue taken approximately 20 cm above the soil surface</tissue>
    </source>
</reference>
<organism evidence="1">
    <name type="scientific">Arundo donax</name>
    <name type="common">Giant reed</name>
    <name type="synonym">Donax arundinaceus</name>
    <dbReference type="NCBI Taxonomy" id="35708"/>
    <lineage>
        <taxon>Eukaryota</taxon>
        <taxon>Viridiplantae</taxon>
        <taxon>Streptophyta</taxon>
        <taxon>Embryophyta</taxon>
        <taxon>Tracheophyta</taxon>
        <taxon>Spermatophyta</taxon>
        <taxon>Magnoliopsida</taxon>
        <taxon>Liliopsida</taxon>
        <taxon>Poales</taxon>
        <taxon>Poaceae</taxon>
        <taxon>PACMAD clade</taxon>
        <taxon>Arundinoideae</taxon>
        <taxon>Arundineae</taxon>
        <taxon>Arundo</taxon>
    </lineage>
</organism>
<reference evidence="1" key="2">
    <citation type="journal article" date="2015" name="Data Brief">
        <title>Shoot transcriptome of the giant reed, Arundo donax.</title>
        <authorList>
            <person name="Barrero R.A."/>
            <person name="Guerrero F.D."/>
            <person name="Moolhuijzen P."/>
            <person name="Goolsby J.A."/>
            <person name="Tidwell J."/>
            <person name="Bellgard S.E."/>
            <person name="Bellgard M.I."/>
        </authorList>
    </citation>
    <scope>NUCLEOTIDE SEQUENCE</scope>
    <source>
        <tissue evidence="1">Shoot tissue taken approximately 20 cm above the soil surface</tissue>
    </source>
</reference>